<dbReference type="EMBL" id="BGPR01012596">
    <property type="protein sequence ID" value="GBN56813.1"/>
    <property type="molecule type" value="Genomic_DNA"/>
</dbReference>
<dbReference type="AlphaFoldDB" id="A0A4Y2Q0Z9"/>
<reference evidence="2 3" key="1">
    <citation type="journal article" date="2019" name="Sci. Rep.">
        <title>Orb-weaving spider Araneus ventricosus genome elucidates the spidroin gene catalogue.</title>
        <authorList>
            <person name="Kono N."/>
            <person name="Nakamura H."/>
            <person name="Ohtoshi R."/>
            <person name="Moran D.A.P."/>
            <person name="Shinohara A."/>
            <person name="Yoshida Y."/>
            <person name="Fujiwara M."/>
            <person name="Mori M."/>
            <person name="Tomita M."/>
            <person name="Arakawa K."/>
        </authorList>
    </citation>
    <scope>NUCLEOTIDE SEQUENCE [LARGE SCALE GENOMIC DNA]</scope>
</reference>
<gene>
    <name evidence="2" type="ORF">AVEN_155636_1</name>
</gene>
<accession>A0A4Y2Q0Z9</accession>
<comment type="caution">
    <text evidence="2">The sequence shown here is derived from an EMBL/GenBank/DDBJ whole genome shotgun (WGS) entry which is preliminary data.</text>
</comment>
<sequence>MESLRKLLAEDETDEDPDFENETEDVLEEIFSDHESFCEHDMEWEEDGDSGNEDANNLELLSSKEGIERRKTKFRQNIHRRNIVLCLLGTKGSAKDVTSPVKSWKLFINDNMIHLTVE</sequence>
<protein>
    <submittedName>
        <fullName evidence="2">Uncharacterized protein</fullName>
    </submittedName>
</protein>
<name>A0A4Y2Q0Z9_ARAVE</name>
<proteinExistence type="predicted"/>
<feature type="compositionally biased region" description="Acidic residues" evidence="1">
    <location>
        <begin position="10"/>
        <end position="22"/>
    </location>
</feature>
<evidence type="ECO:0000313" key="3">
    <source>
        <dbReference type="Proteomes" id="UP000499080"/>
    </source>
</evidence>
<organism evidence="2 3">
    <name type="scientific">Araneus ventricosus</name>
    <name type="common">Orbweaver spider</name>
    <name type="synonym">Epeira ventricosa</name>
    <dbReference type="NCBI Taxonomy" id="182803"/>
    <lineage>
        <taxon>Eukaryota</taxon>
        <taxon>Metazoa</taxon>
        <taxon>Ecdysozoa</taxon>
        <taxon>Arthropoda</taxon>
        <taxon>Chelicerata</taxon>
        <taxon>Arachnida</taxon>
        <taxon>Araneae</taxon>
        <taxon>Araneomorphae</taxon>
        <taxon>Entelegynae</taxon>
        <taxon>Araneoidea</taxon>
        <taxon>Araneidae</taxon>
        <taxon>Araneus</taxon>
    </lineage>
</organism>
<feature type="region of interest" description="Disordered" evidence="1">
    <location>
        <begin position="1"/>
        <end position="22"/>
    </location>
</feature>
<evidence type="ECO:0000313" key="2">
    <source>
        <dbReference type="EMBL" id="GBN56813.1"/>
    </source>
</evidence>
<keyword evidence="3" id="KW-1185">Reference proteome</keyword>
<evidence type="ECO:0000256" key="1">
    <source>
        <dbReference type="SAM" id="MobiDB-lite"/>
    </source>
</evidence>
<dbReference type="Proteomes" id="UP000499080">
    <property type="component" value="Unassembled WGS sequence"/>
</dbReference>